<evidence type="ECO:0000256" key="1">
    <source>
        <dbReference type="ARBA" id="ARBA00023015"/>
    </source>
</evidence>
<dbReference type="SMART" id="SM00419">
    <property type="entry name" value="HTH_CRP"/>
    <property type="match status" value="1"/>
</dbReference>
<accession>A0A380TKP1</accession>
<name>A0A380TKP1_9ZZZZ</name>
<dbReference type="InterPro" id="IPR018488">
    <property type="entry name" value="cNMP-bd_CS"/>
</dbReference>
<evidence type="ECO:0000259" key="5">
    <source>
        <dbReference type="PROSITE" id="PS51063"/>
    </source>
</evidence>
<keyword evidence="3" id="KW-0804">Transcription</keyword>
<feature type="domain" description="HTH crp-type" evidence="5">
    <location>
        <begin position="148"/>
        <end position="221"/>
    </location>
</feature>
<dbReference type="SUPFAM" id="SSF46785">
    <property type="entry name" value="Winged helix' DNA-binding domain"/>
    <property type="match status" value="1"/>
</dbReference>
<gene>
    <name evidence="6" type="ORF">DF3PB_760013</name>
</gene>
<dbReference type="CDD" id="cd00038">
    <property type="entry name" value="CAP_ED"/>
    <property type="match status" value="1"/>
</dbReference>
<evidence type="ECO:0000313" key="6">
    <source>
        <dbReference type="EMBL" id="SUS08587.1"/>
    </source>
</evidence>
<dbReference type="PROSITE" id="PS51063">
    <property type="entry name" value="HTH_CRP_2"/>
    <property type="match status" value="1"/>
</dbReference>
<dbReference type="Pfam" id="PF13545">
    <property type="entry name" value="HTH_Crp_2"/>
    <property type="match status" value="1"/>
</dbReference>
<reference evidence="6" key="1">
    <citation type="submission" date="2018-07" db="EMBL/GenBank/DDBJ databases">
        <authorList>
            <person name="Quirk P.G."/>
            <person name="Krulwich T.A."/>
        </authorList>
    </citation>
    <scope>NUCLEOTIDE SEQUENCE</scope>
</reference>
<proteinExistence type="predicted"/>
<sequence>MIPAVRDLLGQHFLLKHLAAAELDQLARMAITRLCRPNEAVFLKGDPGNSMMAVVHGRVRICSYSSEGREVILNVINPGEVFGEIALIDGGSRTADAFAMDATELVVLSRRDFLPFLERNPQVCIKLLEVLCERLRATSAQVEDFFFLDLRSRLAKRLLAAADHAANNGAGGDPGTVRLSQHMLASMIGTSREAVNKQLRAWEEAGVIALKRGAVKIINRQRLEEIVAEEAP</sequence>
<feature type="domain" description="Cyclic nucleotide-binding" evidence="4">
    <location>
        <begin position="14"/>
        <end position="134"/>
    </location>
</feature>
<dbReference type="PROSITE" id="PS00889">
    <property type="entry name" value="CNMP_BINDING_2"/>
    <property type="match status" value="1"/>
</dbReference>
<evidence type="ECO:0000259" key="4">
    <source>
        <dbReference type="PROSITE" id="PS50042"/>
    </source>
</evidence>
<dbReference type="GO" id="GO:0003700">
    <property type="term" value="F:DNA-binding transcription factor activity"/>
    <property type="evidence" value="ECO:0007669"/>
    <property type="project" value="TreeGrafter"/>
</dbReference>
<dbReference type="GO" id="GO:0005829">
    <property type="term" value="C:cytosol"/>
    <property type="evidence" value="ECO:0007669"/>
    <property type="project" value="TreeGrafter"/>
</dbReference>
<dbReference type="Gene3D" id="2.60.120.10">
    <property type="entry name" value="Jelly Rolls"/>
    <property type="match status" value="1"/>
</dbReference>
<dbReference type="EMBL" id="UIDG01000630">
    <property type="protein sequence ID" value="SUS08587.1"/>
    <property type="molecule type" value="Genomic_DNA"/>
</dbReference>
<dbReference type="PANTHER" id="PTHR24567:SF68">
    <property type="entry name" value="DNA-BINDING TRANSCRIPTIONAL DUAL REGULATOR CRP"/>
    <property type="match status" value="1"/>
</dbReference>
<dbReference type="InterPro" id="IPR036388">
    <property type="entry name" value="WH-like_DNA-bd_sf"/>
</dbReference>
<keyword evidence="1" id="KW-0805">Transcription regulation</keyword>
<dbReference type="SMART" id="SM00100">
    <property type="entry name" value="cNMP"/>
    <property type="match status" value="1"/>
</dbReference>
<dbReference type="PANTHER" id="PTHR24567">
    <property type="entry name" value="CRP FAMILY TRANSCRIPTIONAL REGULATORY PROTEIN"/>
    <property type="match status" value="1"/>
</dbReference>
<dbReference type="AlphaFoldDB" id="A0A380TKP1"/>
<dbReference type="GO" id="GO:0003677">
    <property type="term" value="F:DNA binding"/>
    <property type="evidence" value="ECO:0007669"/>
    <property type="project" value="UniProtKB-KW"/>
</dbReference>
<keyword evidence="2" id="KW-0238">DNA-binding</keyword>
<dbReference type="InterPro" id="IPR036390">
    <property type="entry name" value="WH_DNA-bd_sf"/>
</dbReference>
<protein>
    <submittedName>
        <fullName evidence="6">Transcriptional regulator, Crp/Fnr family</fullName>
    </submittedName>
</protein>
<dbReference type="InterPro" id="IPR012318">
    <property type="entry name" value="HTH_CRP"/>
</dbReference>
<dbReference type="InterPro" id="IPR050397">
    <property type="entry name" value="Env_Response_Regulators"/>
</dbReference>
<evidence type="ECO:0000256" key="2">
    <source>
        <dbReference type="ARBA" id="ARBA00023125"/>
    </source>
</evidence>
<dbReference type="Gene3D" id="1.10.10.10">
    <property type="entry name" value="Winged helix-like DNA-binding domain superfamily/Winged helix DNA-binding domain"/>
    <property type="match status" value="1"/>
</dbReference>
<dbReference type="InterPro" id="IPR000595">
    <property type="entry name" value="cNMP-bd_dom"/>
</dbReference>
<dbReference type="SUPFAM" id="SSF51206">
    <property type="entry name" value="cAMP-binding domain-like"/>
    <property type="match status" value="1"/>
</dbReference>
<dbReference type="InterPro" id="IPR018490">
    <property type="entry name" value="cNMP-bd_dom_sf"/>
</dbReference>
<organism evidence="6">
    <name type="scientific">metagenome</name>
    <dbReference type="NCBI Taxonomy" id="256318"/>
    <lineage>
        <taxon>unclassified sequences</taxon>
        <taxon>metagenomes</taxon>
    </lineage>
</organism>
<evidence type="ECO:0000256" key="3">
    <source>
        <dbReference type="ARBA" id="ARBA00023163"/>
    </source>
</evidence>
<dbReference type="Pfam" id="PF00027">
    <property type="entry name" value="cNMP_binding"/>
    <property type="match status" value="1"/>
</dbReference>
<dbReference type="PROSITE" id="PS50042">
    <property type="entry name" value="CNMP_BINDING_3"/>
    <property type="match status" value="1"/>
</dbReference>
<dbReference type="InterPro" id="IPR014710">
    <property type="entry name" value="RmlC-like_jellyroll"/>
</dbReference>